<proteinExistence type="predicted"/>
<accession>A0ABQ4X7X6</accession>
<sequence>MYNNNNITNPDRARYWGGEITELQQLTEGETTVLKLAIKAMKIVQTEVIIPFGDIDEIRRSQHAVINPAVTIVLRMGAGGHGAPPLRSPDGQNHAIRTLQRAAKNYHSMIEAEKKEQQHSELRASSSSLKHKKQAKVLEESVPKKDQKFVQEDDGFPCTTEQFFDMLLSDGSSFTSDYRSIRKDTNLNMGQRHSADEYDGQVRENT</sequence>
<dbReference type="EMBL" id="BQNB010009284">
    <property type="protein sequence ID" value="GJS61350.1"/>
    <property type="molecule type" value="Genomic_DNA"/>
</dbReference>
<dbReference type="Proteomes" id="UP001151760">
    <property type="component" value="Unassembled WGS sequence"/>
</dbReference>
<protein>
    <submittedName>
        <fullName evidence="2">Uncharacterized protein</fullName>
    </submittedName>
</protein>
<keyword evidence="3" id="KW-1185">Reference proteome</keyword>
<comment type="caution">
    <text evidence="2">The sequence shown here is derived from an EMBL/GenBank/DDBJ whole genome shotgun (WGS) entry which is preliminary data.</text>
</comment>
<feature type="non-terminal residue" evidence="2">
    <location>
        <position position="206"/>
    </location>
</feature>
<gene>
    <name evidence="2" type="ORF">Tco_0656134</name>
</gene>
<evidence type="ECO:0000313" key="2">
    <source>
        <dbReference type="EMBL" id="GJS61350.1"/>
    </source>
</evidence>
<evidence type="ECO:0000313" key="3">
    <source>
        <dbReference type="Proteomes" id="UP001151760"/>
    </source>
</evidence>
<feature type="compositionally biased region" description="Basic and acidic residues" evidence="1">
    <location>
        <begin position="113"/>
        <end position="122"/>
    </location>
</feature>
<feature type="compositionally biased region" description="Basic and acidic residues" evidence="1">
    <location>
        <begin position="193"/>
        <end position="206"/>
    </location>
</feature>
<feature type="region of interest" description="Disordered" evidence="1">
    <location>
        <begin position="183"/>
        <end position="206"/>
    </location>
</feature>
<organism evidence="2 3">
    <name type="scientific">Tanacetum coccineum</name>
    <dbReference type="NCBI Taxonomy" id="301880"/>
    <lineage>
        <taxon>Eukaryota</taxon>
        <taxon>Viridiplantae</taxon>
        <taxon>Streptophyta</taxon>
        <taxon>Embryophyta</taxon>
        <taxon>Tracheophyta</taxon>
        <taxon>Spermatophyta</taxon>
        <taxon>Magnoliopsida</taxon>
        <taxon>eudicotyledons</taxon>
        <taxon>Gunneridae</taxon>
        <taxon>Pentapetalae</taxon>
        <taxon>asterids</taxon>
        <taxon>campanulids</taxon>
        <taxon>Asterales</taxon>
        <taxon>Asteraceae</taxon>
        <taxon>Asteroideae</taxon>
        <taxon>Anthemideae</taxon>
        <taxon>Anthemidinae</taxon>
        <taxon>Tanacetum</taxon>
    </lineage>
</organism>
<reference evidence="2" key="2">
    <citation type="submission" date="2022-01" db="EMBL/GenBank/DDBJ databases">
        <authorList>
            <person name="Yamashiro T."/>
            <person name="Shiraishi A."/>
            <person name="Satake H."/>
            <person name="Nakayama K."/>
        </authorList>
    </citation>
    <scope>NUCLEOTIDE SEQUENCE</scope>
</reference>
<evidence type="ECO:0000256" key="1">
    <source>
        <dbReference type="SAM" id="MobiDB-lite"/>
    </source>
</evidence>
<feature type="region of interest" description="Disordered" evidence="1">
    <location>
        <begin position="113"/>
        <end position="144"/>
    </location>
</feature>
<dbReference type="PANTHER" id="PTHR47038:SF1">
    <property type="entry name" value="BAG-ASSOCIATED GRAM PROTEIN 1"/>
    <property type="match status" value="1"/>
</dbReference>
<reference evidence="2" key="1">
    <citation type="journal article" date="2022" name="Int. J. Mol. Sci.">
        <title>Draft Genome of Tanacetum Coccineum: Genomic Comparison of Closely Related Tanacetum-Family Plants.</title>
        <authorList>
            <person name="Yamashiro T."/>
            <person name="Shiraishi A."/>
            <person name="Nakayama K."/>
            <person name="Satake H."/>
        </authorList>
    </citation>
    <scope>NUCLEOTIDE SEQUENCE</scope>
</reference>
<dbReference type="InterPro" id="IPR044655">
    <property type="entry name" value="BAGP1-like"/>
</dbReference>
<name>A0ABQ4X7X6_9ASTR</name>
<dbReference type="PANTHER" id="PTHR47038">
    <property type="entry name" value="BAG-ASSOCIATED GRAM PROTEIN 1"/>
    <property type="match status" value="1"/>
</dbReference>